<sequence length="535" mass="58913">MTIPKQLQSRGFTGLIKVLHGSDTLRAGPPGPKGALGGGALCLAPRRRPRSSHRGNGYKLAGRFGRRGPYQHRGSEAPQVDCPPRQHHPGLDFICNKRGPEAAACTYVPTTPVDTGIGIENRFFEPERIRWERLDDSAERPSPSFFFHKYQLYPFISDSPPGMDAVGHQRNHTGLPASASGRHPLQTSNPTCCIPAKTSGIVSLSVQFVILVASALTTIFFFYHVGGYEYMGWNENRTILEPIISPNDSRRLMAATTMMTGFATLEPTQTTINDSGVAALLDGVVDEIETNSTTPLPNFGPPIDDIATAKPRAKRAEKVEVETVEAENATLTALHDYDDNSTLSFDDQDEQMPNTSLYIGWVVDAEIDFLELIRISTLVYLAMCAVWFLSLLCLVVAIKTEIPDLVVANMTVTLIAILYLIVHACFVGILIYLQIALNRHLTTKTLIVVFGTIAVLFLMAIAGFFCVVQDVAFYNHICYINDSSGCLCLSAIANLIKGTRRRRPAHEYALPENTQSPPHHIPYADDPQAQEFSHF</sequence>
<feature type="transmembrane region" description="Helical" evidence="2">
    <location>
        <begin position="201"/>
        <end position="223"/>
    </location>
</feature>
<evidence type="ECO:0000256" key="1">
    <source>
        <dbReference type="SAM" id="MobiDB-lite"/>
    </source>
</evidence>
<organism evidence="3 4">
    <name type="scientific">Mesorhabditis spiculigera</name>
    <dbReference type="NCBI Taxonomy" id="96644"/>
    <lineage>
        <taxon>Eukaryota</taxon>
        <taxon>Metazoa</taxon>
        <taxon>Ecdysozoa</taxon>
        <taxon>Nematoda</taxon>
        <taxon>Chromadorea</taxon>
        <taxon>Rhabditida</taxon>
        <taxon>Rhabditina</taxon>
        <taxon>Rhabditomorpha</taxon>
        <taxon>Rhabditoidea</taxon>
        <taxon>Rhabditidae</taxon>
        <taxon>Mesorhabditinae</taxon>
        <taxon>Mesorhabditis</taxon>
    </lineage>
</organism>
<feature type="region of interest" description="Disordered" evidence="1">
    <location>
        <begin position="45"/>
        <end position="65"/>
    </location>
</feature>
<feature type="transmembrane region" description="Helical" evidence="2">
    <location>
        <begin position="378"/>
        <end position="398"/>
    </location>
</feature>
<comment type="caution">
    <text evidence="3">The sequence shown here is derived from an EMBL/GenBank/DDBJ whole genome shotgun (WGS) entry which is preliminary data.</text>
</comment>
<keyword evidence="4" id="KW-1185">Reference proteome</keyword>
<gene>
    <name evidence="3" type="ORF">MSPICULIGERA_LOCUS15697</name>
</gene>
<feature type="transmembrane region" description="Helical" evidence="2">
    <location>
        <begin position="445"/>
        <end position="465"/>
    </location>
</feature>
<keyword evidence="2" id="KW-0472">Membrane</keyword>
<dbReference type="EMBL" id="CATQJA010002650">
    <property type="protein sequence ID" value="CAJ0577424.1"/>
    <property type="molecule type" value="Genomic_DNA"/>
</dbReference>
<evidence type="ECO:0000256" key="2">
    <source>
        <dbReference type="SAM" id="Phobius"/>
    </source>
</evidence>
<protein>
    <submittedName>
        <fullName evidence="3">Uncharacterized protein</fullName>
    </submittedName>
</protein>
<proteinExistence type="predicted"/>
<name>A0AA36CXY7_9BILA</name>
<feature type="transmembrane region" description="Helical" evidence="2">
    <location>
        <begin position="471"/>
        <end position="496"/>
    </location>
</feature>
<accession>A0AA36CXY7</accession>
<reference evidence="3" key="1">
    <citation type="submission" date="2023-06" db="EMBL/GenBank/DDBJ databases">
        <authorList>
            <person name="Delattre M."/>
        </authorList>
    </citation>
    <scope>NUCLEOTIDE SEQUENCE</scope>
    <source>
        <strain evidence="3">AF72</strain>
    </source>
</reference>
<dbReference type="AlphaFoldDB" id="A0AA36CXY7"/>
<feature type="transmembrane region" description="Helical" evidence="2">
    <location>
        <begin position="410"/>
        <end position="433"/>
    </location>
</feature>
<feature type="non-terminal residue" evidence="3">
    <location>
        <position position="535"/>
    </location>
</feature>
<evidence type="ECO:0000313" key="3">
    <source>
        <dbReference type="EMBL" id="CAJ0577424.1"/>
    </source>
</evidence>
<dbReference type="Proteomes" id="UP001177023">
    <property type="component" value="Unassembled WGS sequence"/>
</dbReference>
<keyword evidence="2" id="KW-1133">Transmembrane helix</keyword>
<keyword evidence="2" id="KW-0812">Transmembrane</keyword>
<evidence type="ECO:0000313" key="4">
    <source>
        <dbReference type="Proteomes" id="UP001177023"/>
    </source>
</evidence>